<dbReference type="InterPro" id="IPR051763">
    <property type="entry name" value="Copper_Homeo_Regul"/>
</dbReference>
<evidence type="ECO:0000256" key="2">
    <source>
        <dbReference type="ARBA" id="ARBA00022723"/>
    </source>
</evidence>
<evidence type="ECO:0000313" key="10">
    <source>
        <dbReference type="EMBL" id="EDO17787.1"/>
    </source>
</evidence>
<reference evidence="10 11" key="1">
    <citation type="journal article" date="2007" name="Proc. Natl. Acad. Sci. U.S.A.">
        <title>Independent sorting-out of thousands of duplicated gene pairs in two yeast species descended from a whole-genome duplication.</title>
        <authorList>
            <person name="Scannell D.R."/>
            <person name="Frank A.C."/>
            <person name="Conant G.C."/>
            <person name="Byrne K.P."/>
            <person name="Woolfit M."/>
            <person name="Wolfe K.H."/>
        </authorList>
    </citation>
    <scope>NUCLEOTIDE SEQUENCE [LARGE SCALE GENOMIC DNA]</scope>
    <source>
        <strain evidence="11">ATCC 22028 / DSM 70294 / BCRC 21397 / CBS 2163 / NBRC 10782 / NRRL Y-8283 / UCD 57-17</strain>
    </source>
</reference>
<dbReference type="GO" id="GO:0005634">
    <property type="term" value="C:nucleus"/>
    <property type="evidence" value="ECO:0007669"/>
    <property type="project" value="UniProtKB-SubCell"/>
</dbReference>
<feature type="region of interest" description="Disordered" evidence="8">
    <location>
        <begin position="87"/>
        <end position="117"/>
    </location>
</feature>
<dbReference type="GO" id="GO:0000981">
    <property type="term" value="F:DNA-binding transcription factor activity, RNA polymerase II-specific"/>
    <property type="evidence" value="ECO:0007669"/>
    <property type="project" value="TreeGrafter"/>
</dbReference>
<dbReference type="OMA" id="NNDSVHA"/>
<dbReference type="SMART" id="SM00412">
    <property type="entry name" value="Cu_FIST"/>
    <property type="match status" value="1"/>
</dbReference>
<dbReference type="InParanoid" id="A7TIX5"/>
<dbReference type="InterPro" id="IPR036395">
    <property type="entry name" value="Cu_fist_DNA-bd_dom_sf"/>
</dbReference>
<dbReference type="PhylomeDB" id="A7TIX5"/>
<dbReference type="STRING" id="436907.A7TIX5"/>
<evidence type="ECO:0000256" key="5">
    <source>
        <dbReference type="ARBA" id="ARBA00023015"/>
    </source>
</evidence>
<keyword evidence="5" id="KW-0805">Transcription regulation</keyword>
<dbReference type="Gene3D" id="3.90.430.10">
    <property type="entry name" value="Copper fist DNA-binding domain"/>
    <property type="match status" value="1"/>
</dbReference>
<gene>
    <name evidence="10" type="ORF">Kpol_541p30</name>
</gene>
<comment type="subcellular location">
    <subcellularLocation>
        <location evidence="1">Nucleus</location>
    </subcellularLocation>
</comment>
<dbReference type="PROSITE" id="PS01119">
    <property type="entry name" value="COPPER_FIST_1"/>
    <property type="match status" value="1"/>
</dbReference>
<evidence type="ECO:0000259" key="9">
    <source>
        <dbReference type="PROSITE" id="PS50073"/>
    </source>
</evidence>
<dbReference type="GO" id="GO:0006879">
    <property type="term" value="P:intracellular iron ion homeostasis"/>
    <property type="evidence" value="ECO:0007669"/>
    <property type="project" value="TreeGrafter"/>
</dbReference>
<dbReference type="GO" id="GO:0005507">
    <property type="term" value="F:copper ion binding"/>
    <property type="evidence" value="ECO:0007669"/>
    <property type="project" value="InterPro"/>
</dbReference>
<dbReference type="Pfam" id="PF00649">
    <property type="entry name" value="Copper-fist"/>
    <property type="match status" value="1"/>
</dbReference>
<dbReference type="PANTHER" id="PTHR28088">
    <property type="entry name" value="TRANSCRIPTIONAL ACTIVATOR HAA1-RELATED"/>
    <property type="match status" value="1"/>
</dbReference>
<feature type="domain" description="Copper-fist" evidence="9">
    <location>
        <begin position="1"/>
        <end position="40"/>
    </location>
</feature>
<dbReference type="AlphaFoldDB" id="A7TIX5"/>
<keyword evidence="3" id="KW-0862">Zinc</keyword>
<dbReference type="EMBL" id="DS480398">
    <property type="protein sequence ID" value="EDO17787.1"/>
    <property type="molecule type" value="Genomic_DNA"/>
</dbReference>
<keyword evidence="6" id="KW-0804">Transcription</keyword>
<proteinExistence type="predicted"/>
<feature type="compositionally biased region" description="Basic and acidic residues" evidence="8">
    <location>
        <begin position="87"/>
        <end position="99"/>
    </location>
</feature>
<sequence>MVLINGVKYACERCIRGHRVTTCTHTDQPLMMIKPKGRPSTTCDLCKELRKNKKALINSPNAICTCGRLEKKRQQQKLKEEAKAKAKALAKEQKREKSRNGLISSSERKKKINSSNASSISNLSNMIKAEGRLSELSLLSGNGMLPTQHSFTNIHPNSSGYAFSDVSSTNSPPSSIDGRSNYGTNPIAMSRNISESSNFLPNASSFLDSGHNIASPTSGKITKDYHRVASIASLSSLHSQQSLEQSFSPQSPIHNSLNFVGGSSLNSNTISTNPLYASNNSESHINLSDLTSKQNLQRSKNELSISLDEFLPGDMDNSSPNWLNDTSLNNANIQSLNNSLNQVNQRQNHNNSLIHNNSYNSANSQSLDSGLLDTFMDPSSISGISKATYLLQDNNNKNGTDSKNDILNYFNETLNIGNNNMSKGQEILQGRGDLNDLSPDSNIVKNELDDLRSLNSVEVISLAPGSLDIPDPSFSSTFFDNRQDTQNSLPFNATSKESTNVNNNPVISLSEKQSMHQPTSPDALFSNLNESINYPSQSNSISYGNLKSNNNFNNTNSPYDTNIQTDLDQILLQTTIPTETDDLLNI</sequence>
<keyword evidence="4" id="KW-0186">Copper</keyword>
<accession>A7TIX5</accession>
<dbReference type="KEGG" id="vpo:Kpol_541p30"/>
<dbReference type="PROSITE" id="PS50073">
    <property type="entry name" value="COPPER_FIST_2"/>
    <property type="match status" value="1"/>
</dbReference>
<evidence type="ECO:0000256" key="1">
    <source>
        <dbReference type="ARBA" id="ARBA00004123"/>
    </source>
</evidence>
<dbReference type="GO" id="GO:0045944">
    <property type="term" value="P:positive regulation of transcription by RNA polymerase II"/>
    <property type="evidence" value="ECO:0007669"/>
    <property type="project" value="TreeGrafter"/>
</dbReference>
<dbReference type="InterPro" id="IPR001083">
    <property type="entry name" value="Cu_fist_DNA-bd_dom"/>
</dbReference>
<keyword evidence="7" id="KW-0539">Nucleus</keyword>
<keyword evidence="11" id="KW-1185">Reference proteome</keyword>
<evidence type="ECO:0000256" key="4">
    <source>
        <dbReference type="ARBA" id="ARBA00023008"/>
    </source>
</evidence>
<dbReference type="SMART" id="SM01090">
    <property type="entry name" value="Copper-fist"/>
    <property type="match status" value="1"/>
</dbReference>
<organism evidence="11">
    <name type="scientific">Vanderwaltozyma polyspora (strain ATCC 22028 / DSM 70294 / BCRC 21397 / CBS 2163 / NBRC 10782 / NRRL Y-8283 / UCD 57-17)</name>
    <name type="common">Kluyveromyces polysporus</name>
    <dbReference type="NCBI Taxonomy" id="436907"/>
    <lineage>
        <taxon>Eukaryota</taxon>
        <taxon>Fungi</taxon>
        <taxon>Dikarya</taxon>
        <taxon>Ascomycota</taxon>
        <taxon>Saccharomycotina</taxon>
        <taxon>Saccharomycetes</taxon>
        <taxon>Saccharomycetales</taxon>
        <taxon>Saccharomycetaceae</taxon>
        <taxon>Vanderwaltozyma</taxon>
    </lineage>
</organism>
<evidence type="ECO:0000256" key="8">
    <source>
        <dbReference type="SAM" id="MobiDB-lite"/>
    </source>
</evidence>
<evidence type="ECO:0000256" key="7">
    <source>
        <dbReference type="ARBA" id="ARBA00023242"/>
    </source>
</evidence>
<dbReference type="RefSeq" id="XP_001645645.1">
    <property type="nucleotide sequence ID" value="XM_001645595.1"/>
</dbReference>
<dbReference type="GeneID" id="5546038"/>
<dbReference type="SUPFAM" id="SSF57879">
    <property type="entry name" value="Zinc domain conserved in yeast copper-regulated transcription factors"/>
    <property type="match status" value="1"/>
</dbReference>
<keyword evidence="2" id="KW-0479">Metal-binding</keyword>
<dbReference type="GO" id="GO:0006878">
    <property type="term" value="P:intracellular copper ion homeostasis"/>
    <property type="evidence" value="ECO:0007669"/>
    <property type="project" value="TreeGrafter"/>
</dbReference>
<dbReference type="FunFam" id="3.90.430.10:FF:000001">
    <property type="entry name" value="Copper fist DNA-binding protein"/>
    <property type="match status" value="1"/>
</dbReference>
<dbReference type="GO" id="GO:0000978">
    <property type="term" value="F:RNA polymerase II cis-regulatory region sequence-specific DNA binding"/>
    <property type="evidence" value="ECO:0007669"/>
    <property type="project" value="TreeGrafter"/>
</dbReference>
<protein>
    <recommendedName>
        <fullName evidence="9">Copper-fist domain-containing protein</fullName>
    </recommendedName>
</protein>
<dbReference type="Proteomes" id="UP000000267">
    <property type="component" value="Unassembled WGS sequence"/>
</dbReference>
<dbReference type="PANTHER" id="PTHR28088:SF5">
    <property type="entry name" value="TRANSCRIPTIONAL ACTIVATOR HAA1-RELATED"/>
    <property type="match status" value="1"/>
</dbReference>
<evidence type="ECO:0000256" key="3">
    <source>
        <dbReference type="ARBA" id="ARBA00022833"/>
    </source>
</evidence>
<evidence type="ECO:0000256" key="6">
    <source>
        <dbReference type="ARBA" id="ARBA00023163"/>
    </source>
</evidence>
<dbReference type="OrthoDB" id="5600085at2759"/>
<name>A7TIX5_VANPO</name>
<dbReference type="FunCoup" id="A7TIX5">
    <property type="interactions" value="586"/>
</dbReference>
<dbReference type="HOGENOM" id="CLU_465547_0_0_1"/>
<dbReference type="PRINTS" id="PR00617">
    <property type="entry name" value="COPPERFIST"/>
</dbReference>
<evidence type="ECO:0000313" key="11">
    <source>
        <dbReference type="Proteomes" id="UP000000267"/>
    </source>
</evidence>
<dbReference type="eggNOG" id="ENOG502S7CA">
    <property type="taxonomic scope" value="Eukaryota"/>
</dbReference>